<keyword evidence="7" id="KW-1185">Reference proteome</keyword>
<proteinExistence type="predicted"/>
<comment type="caution">
    <text evidence="6">The sequence shown here is derived from an EMBL/GenBank/DDBJ whole genome shotgun (WGS) entry which is preliminary data.</text>
</comment>
<dbReference type="InterPro" id="IPR006689">
    <property type="entry name" value="Small_GTPase_ARF/SAR"/>
</dbReference>
<dbReference type="Gene3D" id="3.40.50.300">
    <property type="entry name" value="P-loop containing nucleotide triphosphate hydrolases"/>
    <property type="match status" value="1"/>
</dbReference>
<dbReference type="GO" id="GO:0046872">
    <property type="term" value="F:metal ion binding"/>
    <property type="evidence" value="ECO:0007669"/>
    <property type="project" value="UniProtKB-KW"/>
</dbReference>
<dbReference type="GO" id="GO:0005525">
    <property type="term" value="F:GTP binding"/>
    <property type="evidence" value="ECO:0007669"/>
    <property type="project" value="UniProtKB-KW"/>
</dbReference>
<dbReference type="InterPro" id="IPR027417">
    <property type="entry name" value="P-loop_NTPase"/>
</dbReference>
<evidence type="ECO:0000256" key="2">
    <source>
        <dbReference type="ARBA" id="ARBA00023134"/>
    </source>
</evidence>
<keyword evidence="5" id="KW-0812">Transmembrane</keyword>
<keyword evidence="4" id="KW-0460">Magnesium</keyword>
<feature type="binding site" evidence="4">
    <location>
        <position position="86"/>
    </location>
    <ligand>
        <name>Mg(2+)</name>
        <dbReference type="ChEBI" id="CHEBI:18420"/>
    </ligand>
</feature>
<dbReference type="SUPFAM" id="SSF52540">
    <property type="entry name" value="P-loop containing nucleoside triphosphate hydrolases"/>
    <property type="match status" value="1"/>
</dbReference>
<keyword evidence="5" id="KW-0472">Membrane</keyword>
<evidence type="ECO:0000256" key="1">
    <source>
        <dbReference type="ARBA" id="ARBA00022741"/>
    </source>
</evidence>
<feature type="binding site" evidence="3">
    <location>
        <begin position="184"/>
        <end position="187"/>
    </location>
    <ligand>
        <name>GTP</name>
        <dbReference type="ChEBI" id="CHEBI:37565"/>
    </ligand>
</feature>
<evidence type="ECO:0000313" key="7">
    <source>
        <dbReference type="Proteomes" id="UP001230268"/>
    </source>
</evidence>
<keyword evidence="1 3" id="KW-0547">Nucleotide-binding</keyword>
<dbReference type="AlphaFoldDB" id="A0AAD8LJZ4"/>
<feature type="transmembrane region" description="Helical" evidence="5">
    <location>
        <begin position="14"/>
        <end position="33"/>
    </location>
</feature>
<keyword evidence="2 3" id="KW-0342">GTP-binding</keyword>
<keyword evidence="5" id="KW-1133">Transmembrane helix</keyword>
<evidence type="ECO:0000313" key="6">
    <source>
        <dbReference type="EMBL" id="KAK1443639.1"/>
    </source>
</evidence>
<accession>A0AAD8LJZ4</accession>
<name>A0AAD8LJZ4_BABGI</name>
<dbReference type="EMBL" id="JAVEPI010000002">
    <property type="protein sequence ID" value="KAK1443639.1"/>
    <property type="molecule type" value="Genomic_DNA"/>
</dbReference>
<sequence length="253" mass="28845">MGLFNLVKRFPLDLLQWVFLLLRIFVALVYSLVFETLRLSKSTVGGILYQIALDRERILVLGLPNSGKSSILYRIKLAEFIQTVPTSSYIEEDCMLCRLCLIPVDSCIHNQVKQVDAIPIRLCEFGINDDIDVLEDWLRYASRVLCVLNMSDTSTVKESLQFASHVITQHNFFHQSPKYVIFNNKTDIVGSSQASMLSKVHIPEHIANRVTWINGSALTGHGIVNAMRFLLLEDQRIGFKETHAETEDLIQLY</sequence>
<evidence type="ECO:0008006" key="8">
    <source>
        <dbReference type="Google" id="ProtNLM"/>
    </source>
</evidence>
<evidence type="ECO:0000256" key="5">
    <source>
        <dbReference type="SAM" id="Phobius"/>
    </source>
</evidence>
<feature type="binding site" evidence="4">
    <location>
        <position position="69"/>
    </location>
    <ligand>
        <name>Mg(2+)</name>
        <dbReference type="ChEBI" id="CHEBI:18420"/>
    </ligand>
</feature>
<keyword evidence="4" id="KW-0479">Metal-binding</keyword>
<evidence type="ECO:0000256" key="4">
    <source>
        <dbReference type="PIRSR" id="PIRSR606689-2"/>
    </source>
</evidence>
<dbReference type="Proteomes" id="UP001230268">
    <property type="component" value="Unassembled WGS sequence"/>
</dbReference>
<reference evidence="6" key="1">
    <citation type="submission" date="2023-08" db="EMBL/GenBank/DDBJ databases">
        <title>Draft sequence of the Babesia gibsoni genome.</title>
        <authorList>
            <person name="Yamagishi J.Y."/>
            <person name="Xuan X.X."/>
        </authorList>
    </citation>
    <scope>NUCLEOTIDE SEQUENCE</scope>
    <source>
        <strain evidence="6">Azabu</strain>
    </source>
</reference>
<evidence type="ECO:0000256" key="3">
    <source>
        <dbReference type="PIRSR" id="PIRSR606689-1"/>
    </source>
</evidence>
<dbReference type="Pfam" id="PF00025">
    <property type="entry name" value="Arf"/>
    <property type="match status" value="1"/>
</dbReference>
<dbReference type="GO" id="GO:0003924">
    <property type="term" value="F:GTPase activity"/>
    <property type="evidence" value="ECO:0007669"/>
    <property type="project" value="InterPro"/>
</dbReference>
<protein>
    <recommendedName>
        <fullName evidence="8">ADP-ribosylation factor</fullName>
    </recommendedName>
</protein>
<gene>
    <name evidence="6" type="ORF">BgAZ_205150</name>
</gene>
<organism evidence="6 7">
    <name type="scientific">Babesia gibsoni</name>
    <dbReference type="NCBI Taxonomy" id="33632"/>
    <lineage>
        <taxon>Eukaryota</taxon>
        <taxon>Sar</taxon>
        <taxon>Alveolata</taxon>
        <taxon>Apicomplexa</taxon>
        <taxon>Aconoidasida</taxon>
        <taxon>Piroplasmida</taxon>
        <taxon>Babesiidae</taxon>
        <taxon>Babesia</taxon>
    </lineage>
</organism>
<feature type="binding site" evidence="3">
    <location>
        <begin position="62"/>
        <end position="69"/>
    </location>
    <ligand>
        <name>GTP</name>
        <dbReference type="ChEBI" id="CHEBI:37565"/>
    </ligand>
</feature>